<evidence type="ECO:0000313" key="2">
    <source>
        <dbReference type="Proteomes" id="UP000248817"/>
    </source>
</evidence>
<reference evidence="1 2" key="1">
    <citation type="submission" date="2018-02" db="EMBL/GenBank/DDBJ databases">
        <title>The genomes of Aspergillus section Nigri reveals drivers in fungal speciation.</title>
        <authorList>
            <consortium name="DOE Joint Genome Institute"/>
            <person name="Vesth T.C."/>
            <person name="Nybo J."/>
            <person name="Theobald S."/>
            <person name="Brandl J."/>
            <person name="Frisvad J.C."/>
            <person name="Nielsen K.F."/>
            <person name="Lyhne E.K."/>
            <person name="Kogle M.E."/>
            <person name="Kuo A."/>
            <person name="Riley R."/>
            <person name="Clum A."/>
            <person name="Nolan M."/>
            <person name="Lipzen A."/>
            <person name="Salamov A."/>
            <person name="Henrissat B."/>
            <person name="Wiebenga A."/>
            <person name="De vries R.P."/>
            <person name="Grigoriev I.V."/>
            <person name="Mortensen U.H."/>
            <person name="Andersen M.R."/>
            <person name="Baker S.E."/>
        </authorList>
    </citation>
    <scope>NUCLEOTIDE SEQUENCE [LARGE SCALE GENOMIC DNA]</scope>
    <source>
        <strain evidence="1 2">CBS 114.80</strain>
    </source>
</reference>
<dbReference type="EMBL" id="KZ825469">
    <property type="protein sequence ID" value="PYI35489.1"/>
    <property type="molecule type" value="Genomic_DNA"/>
</dbReference>
<name>A0A2V5IFM8_9EURO</name>
<protein>
    <submittedName>
        <fullName evidence="1">Uncharacterized protein</fullName>
    </submittedName>
</protein>
<accession>A0A2V5IFM8</accession>
<proteinExistence type="predicted"/>
<keyword evidence="2" id="KW-1185">Reference proteome</keyword>
<evidence type="ECO:0000313" key="1">
    <source>
        <dbReference type="EMBL" id="PYI35489.1"/>
    </source>
</evidence>
<gene>
    <name evidence="1" type="ORF">BP00DRAFT_235383</name>
</gene>
<sequence length="171" mass="18809">MIVIAVDSPHPVGMGMAWALWHVCHLPRASPEAQGCGELSGICGLGFGVRRVYSIHLAPVSGRVQSPSRIDDLFSDMAVSLPARLECNVKLAAREKITCWSFGGALLVVIGGRRGDDCLCCWLSNFVKMSGGDRLLDDLCRFSGSSGLWFVVMLRIEAWEGISWRWLRDDQ</sequence>
<dbReference type="Proteomes" id="UP000248817">
    <property type="component" value="Unassembled WGS sequence"/>
</dbReference>
<dbReference type="AlphaFoldDB" id="A0A2V5IFM8"/>
<organism evidence="1 2">
    <name type="scientific">Aspergillus indologenus CBS 114.80</name>
    <dbReference type="NCBI Taxonomy" id="1450541"/>
    <lineage>
        <taxon>Eukaryota</taxon>
        <taxon>Fungi</taxon>
        <taxon>Dikarya</taxon>
        <taxon>Ascomycota</taxon>
        <taxon>Pezizomycotina</taxon>
        <taxon>Eurotiomycetes</taxon>
        <taxon>Eurotiomycetidae</taxon>
        <taxon>Eurotiales</taxon>
        <taxon>Aspergillaceae</taxon>
        <taxon>Aspergillus</taxon>
        <taxon>Aspergillus subgen. Circumdati</taxon>
    </lineage>
</organism>